<proteinExistence type="predicted"/>
<evidence type="ECO:0000313" key="3">
    <source>
        <dbReference type="Proteomes" id="UP000199435"/>
    </source>
</evidence>
<accession>A0A1C3WH28</accession>
<feature type="transmembrane region" description="Helical" evidence="1">
    <location>
        <begin position="12"/>
        <end position="30"/>
    </location>
</feature>
<dbReference type="STRING" id="411945.GA0061102_102979"/>
<sequence length="221" mass="24018">MVGKYFAPSFRAIMILLATGVALYSLRYYGVLVDRWLDVDPKIRTVIAHVPIQALMHMLIAPIALLLGPFQFIPGLRAKYPQAHRWSGRVYVAACVVAGAGGLATSPYASGGPVAGLGFGILAVLWLGTTLGAWRAAVQRQFALHRLLMRFSYAMTFGAVTLRLQIPLGFALGYPTYSAMSVWLAYTSWIPNLIVVALYSIAEALRRPMALATVDGEMTAL</sequence>
<keyword evidence="1" id="KW-0812">Transmembrane</keyword>
<feature type="transmembrane region" description="Helical" evidence="1">
    <location>
        <begin position="90"/>
        <end position="109"/>
    </location>
</feature>
<protein>
    <submittedName>
        <fullName evidence="2">Predicted membrane protein</fullName>
    </submittedName>
</protein>
<evidence type="ECO:0000256" key="1">
    <source>
        <dbReference type="SAM" id="Phobius"/>
    </source>
</evidence>
<name>A0A1C3WH28_9HYPH</name>
<dbReference type="InterPro" id="IPR018750">
    <property type="entry name" value="DUF2306_membrane"/>
</dbReference>
<dbReference type="OrthoDB" id="8759010at2"/>
<evidence type="ECO:0000313" key="2">
    <source>
        <dbReference type="EMBL" id="SCB39228.1"/>
    </source>
</evidence>
<dbReference type="EMBL" id="FMAH01000029">
    <property type="protein sequence ID" value="SCB39228.1"/>
    <property type="molecule type" value="Genomic_DNA"/>
</dbReference>
<dbReference type="Proteomes" id="UP000199435">
    <property type="component" value="Unassembled WGS sequence"/>
</dbReference>
<keyword evidence="3" id="KW-1185">Reference proteome</keyword>
<dbReference type="RefSeq" id="WP_159432194.1">
    <property type="nucleotide sequence ID" value="NZ_FMAH01000029.1"/>
</dbReference>
<feature type="transmembrane region" description="Helical" evidence="1">
    <location>
        <begin position="183"/>
        <end position="202"/>
    </location>
</feature>
<feature type="transmembrane region" description="Helical" evidence="1">
    <location>
        <begin position="155"/>
        <end position="177"/>
    </location>
</feature>
<gene>
    <name evidence="2" type="ORF">GA0061102_102979</name>
</gene>
<dbReference type="AlphaFoldDB" id="A0A1C3WH28"/>
<reference evidence="3" key="1">
    <citation type="submission" date="2016-08" db="EMBL/GenBank/DDBJ databases">
        <authorList>
            <person name="Varghese N."/>
            <person name="Submissions Spin"/>
        </authorList>
    </citation>
    <scope>NUCLEOTIDE SEQUENCE [LARGE SCALE GENOMIC DNA]</scope>
    <source>
        <strain evidence="3">HAMBI 2971</strain>
    </source>
</reference>
<organism evidence="2 3">
    <name type="scientific">Rhizobium miluonense</name>
    <dbReference type="NCBI Taxonomy" id="411945"/>
    <lineage>
        <taxon>Bacteria</taxon>
        <taxon>Pseudomonadati</taxon>
        <taxon>Pseudomonadota</taxon>
        <taxon>Alphaproteobacteria</taxon>
        <taxon>Hyphomicrobiales</taxon>
        <taxon>Rhizobiaceae</taxon>
        <taxon>Rhizobium/Agrobacterium group</taxon>
        <taxon>Rhizobium</taxon>
    </lineage>
</organism>
<feature type="transmembrane region" description="Helical" evidence="1">
    <location>
        <begin position="50"/>
        <end position="70"/>
    </location>
</feature>
<keyword evidence="1" id="KW-1133">Transmembrane helix</keyword>
<keyword evidence="1" id="KW-0472">Membrane</keyword>
<feature type="transmembrane region" description="Helical" evidence="1">
    <location>
        <begin position="115"/>
        <end position="134"/>
    </location>
</feature>
<dbReference type="Pfam" id="PF10067">
    <property type="entry name" value="DUF2306"/>
    <property type="match status" value="1"/>
</dbReference>